<dbReference type="OrthoDB" id="6153305at2759"/>
<reference evidence="2 3" key="1">
    <citation type="journal article" date="2015" name="Fungal Genet. Biol.">
        <title>Evolution of novel wood decay mechanisms in Agaricales revealed by the genome sequences of Fistulina hepatica and Cylindrobasidium torrendii.</title>
        <authorList>
            <person name="Floudas D."/>
            <person name="Held B.W."/>
            <person name="Riley R."/>
            <person name="Nagy L.G."/>
            <person name="Koehler G."/>
            <person name="Ransdell A.S."/>
            <person name="Younus H."/>
            <person name="Chow J."/>
            <person name="Chiniquy J."/>
            <person name="Lipzen A."/>
            <person name="Tritt A."/>
            <person name="Sun H."/>
            <person name="Haridas S."/>
            <person name="LaButti K."/>
            <person name="Ohm R.A."/>
            <person name="Kues U."/>
            <person name="Blanchette R.A."/>
            <person name="Grigoriev I.V."/>
            <person name="Minto R.E."/>
            <person name="Hibbett D.S."/>
        </authorList>
    </citation>
    <scope>NUCLEOTIDE SEQUENCE [LARGE SCALE GENOMIC DNA]</scope>
    <source>
        <strain evidence="2 3">FP15055 ss-10</strain>
    </source>
</reference>
<dbReference type="InterPro" id="IPR041078">
    <property type="entry name" value="Plavaka"/>
</dbReference>
<name>A0A0D7AWI8_9AGAR</name>
<sequence length="1037" mass="118291">MPSIHFCPRPGCHKPFGTRESMLRHVSHVRQCEQWLEHSAAAFDNLRLSESAIPNTVRDEASRLWDDDEEEEEGPPDDKEEGGPLPEPRLSPTRTTIEEVEDEGDDPYGGSIPSPMPPPAVEEDEDDEDDDNYVPRQMTHEELRELLEMQGLAGDLFEVIDDAPAPSALRSRLMDKIGTQPRYLDDNASGNDSSLFYEHHPTGGKLISVAKNIHQTWNKLFGHPETTTPGSTEVPSTEGHNFYHPFASKLDWEVAKWMVSEGIAHSAFDRLLQIDGVKEKLGLSFKNTAGVHRTLEDVPRRAGKWHIKHLTFPDREDDPFILRHRDILEAVKALWGDPKFAGRIVYRPSKVFTDRGKKHRIVNEMWTAEWWWQVQDLLPEGHTLASLIISTDKTQLTQFSGSRQAYPVYLTLGNIPSALRRKPSEQACILVAYLPVEKIARGNLSKDEVSSRYQRLFHAAMAELFAPLVEAGKSGVEMASGDGILRIVHPILAAYVADYPEQCLVTCSKQRTCPKCFASRTDLDSPTPLAPRTHQTTLATMLAAKASSTTDKQYFTSCMEANVNGNVRKPFWEDLPHTNIHLAQTPDVLHQLYQGVLKHLIDWCQRLLTENELDNRIRRLPHGVGLRHFKHGISALSQISGSERKNMGKILLGCIVDKLHVKAVTAVRAILDFIYLAQYRTHDMTTLGYMTAALDRWHANKEYFIRTKCRKDFYLPKFHSLVHYVEMIRLLGTTDNFNTEMFERLHIEFAKKGWRASNHRDEFPQMTAWVTRQETVQAFTRYLDWVHCNLVKPKPADAAEQSPSTTNAVVIRPPTAIKKGFQDILLPKNPTLPRRYISVAAYEHQIPKLATHLVDFINRLGLEHARLNNTSPLHYTSTPFDRIDVYHSFKLSREHLNDDGEERDWVKATPLHGGRFDTVVVLDGEDAEITGLDGTRIGRVKLIFRLPKTYRLRSIERPFPSFWPESPLCYIHWYTKPKLIGKAEHTHNLPSVSKQFNLDGDPVYSIIPLSNVRQSCMLFPDFGRTARQVWDTDELFT</sequence>
<dbReference type="STRING" id="1314674.A0A0D7AWI8"/>
<evidence type="ECO:0000313" key="3">
    <source>
        <dbReference type="Proteomes" id="UP000054007"/>
    </source>
</evidence>
<dbReference type="EMBL" id="KN880895">
    <property type="protein sequence ID" value="KIY61666.1"/>
    <property type="molecule type" value="Genomic_DNA"/>
</dbReference>
<dbReference type="AlphaFoldDB" id="A0A0D7AWI8"/>
<feature type="region of interest" description="Disordered" evidence="1">
    <location>
        <begin position="58"/>
        <end position="133"/>
    </location>
</feature>
<organism evidence="2 3">
    <name type="scientific">Cylindrobasidium torrendii FP15055 ss-10</name>
    <dbReference type="NCBI Taxonomy" id="1314674"/>
    <lineage>
        <taxon>Eukaryota</taxon>
        <taxon>Fungi</taxon>
        <taxon>Dikarya</taxon>
        <taxon>Basidiomycota</taxon>
        <taxon>Agaricomycotina</taxon>
        <taxon>Agaricomycetes</taxon>
        <taxon>Agaricomycetidae</taxon>
        <taxon>Agaricales</taxon>
        <taxon>Marasmiineae</taxon>
        <taxon>Physalacriaceae</taxon>
        <taxon>Cylindrobasidium</taxon>
    </lineage>
</organism>
<evidence type="ECO:0000313" key="2">
    <source>
        <dbReference type="EMBL" id="KIY61666.1"/>
    </source>
</evidence>
<dbReference type="Proteomes" id="UP000054007">
    <property type="component" value="Unassembled WGS sequence"/>
</dbReference>
<keyword evidence="3" id="KW-1185">Reference proteome</keyword>
<dbReference type="Pfam" id="PF18759">
    <property type="entry name" value="Plavaka"/>
    <property type="match status" value="1"/>
</dbReference>
<evidence type="ECO:0000256" key="1">
    <source>
        <dbReference type="SAM" id="MobiDB-lite"/>
    </source>
</evidence>
<gene>
    <name evidence="2" type="ORF">CYLTODRAFT_495138</name>
</gene>
<protein>
    <recommendedName>
        <fullName evidence="4">C2H2-type domain-containing protein</fullName>
    </recommendedName>
</protein>
<proteinExistence type="predicted"/>
<feature type="compositionally biased region" description="Acidic residues" evidence="1">
    <location>
        <begin position="121"/>
        <end position="132"/>
    </location>
</feature>
<accession>A0A0D7AWI8</accession>
<evidence type="ECO:0008006" key="4">
    <source>
        <dbReference type="Google" id="ProtNLM"/>
    </source>
</evidence>
<feature type="compositionally biased region" description="Acidic residues" evidence="1">
    <location>
        <begin position="66"/>
        <end position="80"/>
    </location>
</feature>